<evidence type="ECO:0000256" key="2">
    <source>
        <dbReference type="ARBA" id="ARBA00022723"/>
    </source>
</evidence>
<name>A0A2J6RBM6_HYAVF</name>
<protein>
    <recommendedName>
        <fullName evidence="9">C2H2-type domain-containing protein</fullName>
    </recommendedName>
</protein>
<dbReference type="GO" id="GO:0000981">
    <property type="term" value="F:DNA-binding transcription factor activity, RNA polymerase II-specific"/>
    <property type="evidence" value="ECO:0007669"/>
    <property type="project" value="InterPro"/>
</dbReference>
<feature type="compositionally biased region" description="Basic and acidic residues" evidence="8">
    <location>
        <begin position="309"/>
        <end position="318"/>
    </location>
</feature>
<keyword evidence="5" id="KW-0862">Zinc</keyword>
<evidence type="ECO:0000256" key="6">
    <source>
        <dbReference type="ARBA" id="ARBA00023242"/>
    </source>
</evidence>
<evidence type="ECO:0000256" key="5">
    <source>
        <dbReference type="ARBA" id="ARBA00022833"/>
    </source>
</evidence>
<keyword evidence="2" id="KW-0479">Metal-binding</keyword>
<dbReference type="GO" id="GO:0008270">
    <property type="term" value="F:zinc ion binding"/>
    <property type="evidence" value="ECO:0007669"/>
    <property type="project" value="UniProtKB-KW"/>
</dbReference>
<dbReference type="GO" id="GO:0000785">
    <property type="term" value="C:chromatin"/>
    <property type="evidence" value="ECO:0007669"/>
    <property type="project" value="TreeGrafter"/>
</dbReference>
<dbReference type="InterPro" id="IPR051059">
    <property type="entry name" value="VerF-like"/>
</dbReference>
<dbReference type="PANTHER" id="PTHR40626:SF11">
    <property type="entry name" value="ZINC FINGER PROTEIN YPR022C"/>
    <property type="match status" value="1"/>
</dbReference>
<evidence type="ECO:0000256" key="4">
    <source>
        <dbReference type="ARBA" id="ARBA00022771"/>
    </source>
</evidence>
<feature type="compositionally biased region" description="Low complexity" evidence="8">
    <location>
        <begin position="125"/>
        <end position="137"/>
    </location>
</feature>
<dbReference type="PROSITE" id="PS50157">
    <property type="entry name" value="ZINC_FINGER_C2H2_2"/>
    <property type="match status" value="2"/>
</dbReference>
<comment type="subcellular location">
    <subcellularLocation>
        <location evidence="1">Nucleus</location>
    </subcellularLocation>
</comment>
<evidence type="ECO:0000256" key="3">
    <source>
        <dbReference type="ARBA" id="ARBA00022737"/>
    </source>
</evidence>
<dbReference type="Proteomes" id="UP000235786">
    <property type="component" value="Unassembled WGS sequence"/>
</dbReference>
<evidence type="ECO:0000259" key="9">
    <source>
        <dbReference type="PROSITE" id="PS50157"/>
    </source>
</evidence>
<accession>A0A2J6RBM6</accession>
<feature type="region of interest" description="Disordered" evidence="8">
    <location>
        <begin position="303"/>
        <end position="340"/>
    </location>
</feature>
<dbReference type="Pfam" id="PF04082">
    <property type="entry name" value="Fungal_trans"/>
    <property type="match status" value="1"/>
</dbReference>
<keyword evidence="4 7" id="KW-0863">Zinc-finger</keyword>
<evidence type="ECO:0000256" key="7">
    <source>
        <dbReference type="PROSITE-ProRule" id="PRU00042"/>
    </source>
</evidence>
<sequence>MEQYSRGHGQPSASTISYPNSAPVEPSARGLESRPKTHSSAETRPKEVYSCQQCSKVFNRRENLSRHVKTHDASPSHCCEKCGKGFSRSDLLKRHEAGHERWDRKGLDGNDGSSKRRKVNLDTEASSASPTSSWAAANQHPNPLAPQSDFSASNNDISTNLPSTSSQQFGRPEPTSYAFHLHPGQAPDYQAQEQLNQIHGHSFTHSSMTQEQSYNYQHFDSMSTSFVPYDFSSFLLPSGMEPQPGNEWFSHDFYSAMRENGNEWSGLGEPIQPNDLTPHEDYGNSFDQSQQSVVPLPAEPISIVPNNQEHSDENRREVGGGISRVSSPPNEASEEDKWPFQWNPSSTPILKAHAITIPDDHPLIQAHHSRFDISEASLLRLRAFLKPPSGREYHRSQKGSFVLPTLPIVNIFIRLFFEHFSPQMPVLHHPTVNTNEDLPTPLLAAIILIGAIYSHLKHTRRFAIVLLDIVRWHLQIAIECDNNLMRDPMIIYAEALICHAGLWCGNKRAFELAEVVRGSLVTHIRRVQFGERLVTSERAPTPEIKSSLNTDWREWIAEEARRRLAWVMYSIDCQFPSILNLPSTISIGEVCNLGCPCDDEFWFATSAKNWKNLLGPASVPPSRSFSAAVGPFILETLVQQGSTRTNTHLPILSLNSWSALLVLLAIQSQIFEFSQESLITRTFIDDGELSDEEDDSSSENGANAHNGGYEVGLSRILRKLKLKRRLQLADALASWGRAYQIPSRSNTHNSSRHFHASSIIIHNLSTILLDISLSDLQNAIGKEGTTGSTRAFARLTKWARRSPQLAEQVVCHAIKTILMLAPGKNNGEGGIRNIDTAPYSVITIFLCHIVVWAFANVASDAQKLRLLDTISRNVELRLTPFFATLQRSLWTGGDWSHTLRKEVQEDDQVEQNSAAAAYLLFRSAAEMLIQLGTWGCALNLASLLHERAEM</sequence>
<dbReference type="Gene3D" id="3.30.160.60">
    <property type="entry name" value="Classic Zinc Finger"/>
    <property type="match status" value="1"/>
</dbReference>
<evidence type="ECO:0000313" key="10">
    <source>
        <dbReference type="EMBL" id="PMD35922.1"/>
    </source>
</evidence>
<dbReference type="STRING" id="1149755.A0A2J6RBM6"/>
<dbReference type="OrthoDB" id="1405595at2759"/>
<feature type="region of interest" description="Disordered" evidence="8">
    <location>
        <begin position="96"/>
        <end position="173"/>
    </location>
</feature>
<feature type="compositionally biased region" description="Basic and acidic residues" evidence="8">
    <location>
        <begin position="96"/>
        <end position="108"/>
    </location>
</feature>
<dbReference type="InterPro" id="IPR007219">
    <property type="entry name" value="XnlR_reg_dom"/>
</dbReference>
<feature type="compositionally biased region" description="Polar residues" evidence="8">
    <location>
        <begin position="11"/>
        <end position="20"/>
    </location>
</feature>
<proteinExistence type="predicted"/>
<organism evidence="10 11">
    <name type="scientific">Hyaloscypha variabilis (strain UAMH 11265 / GT02V1 / F)</name>
    <name type="common">Meliniomyces variabilis</name>
    <dbReference type="NCBI Taxonomy" id="1149755"/>
    <lineage>
        <taxon>Eukaryota</taxon>
        <taxon>Fungi</taxon>
        <taxon>Dikarya</taxon>
        <taxon>Ascomycota</taxon>
        <taxon>Pezizomycotina</taxon>
        <taxon>Leotiomycetes</taxon>
        <taxon>Helotiales</taxon>
        <taxon>Hyaloscyphaceae</taxon>
        <taxon>Hyaloscypha</taxon>
        <taxon>Hyaloscypha variabilis</taxon>
    </lineage>
</organism>
<dbReference type="AlphaFoldDB" id="A0A2J6RBM6"/>
<feature type="region of interest" description="Disordered" evidence="8">
    <location>
        <begin position="1"/>
        <end position="49"/>
    </location>
</feature>
<feature type="domain" description="C2H2-type" evidence="9">
    <location>
        <begin position="77"/>
        <end position="99"/>
    </location>
</feature>
<evidence type="ECO:0000256" key="1">
    <source>
        <dbReference type="ARBA" id="ARBA00004123"/>
    </source>
</evidence>
<dbReference type="InterPro" id="IPR036236">
    <property type="entry name" value="Znf_C2H2_sf"/>
</dbReference>
<gene>
    <name evidence="10" type="ORF">L207DRAFT_569327</name>
</gene>
<dbReference type="FunFam" id="3.30.160.60:FF:000100">
    <property type="entry name" value="Zinc finger 45-like"/>
    <property type="match status" value="1"/>
</dbReference>
<dbReference type="PANTHER" id="PTHR40626">
    <property type="entry name" value="MIP31509P"/>
    <property type="match status" value="1"/>
</dbReference>
<dbReference type="SMART" id="SM00355">
    <property type="entry name" value="ZnF_C2H2"/>
    <property type="match status" value="2"/>
</dbReference>
<keyword evidence="3" id="KW-0677">Repeat</keyword>
<evidence type="ECO:0000313" key="11">
    <source>
        <dbReference type="Proteomes" id="UP000235786"/>
    </source>
</evidence>
<feature type="domain" description="C2H2-type" evidence="9">
    <location>
        <begin position="49"/>
        <end position="76"/>
    </location>
</feature>
<dbReference type="InterPro" id="IPR013087">
    <property type="entry name" value="Znf_C2H2_type"/>
</dbReference>
<dbReference type="PROSITE" id="PS00028">
    <property type="entry name" value="ZINC_FINGER_C2H2_1"/>
    <property type="match status" value="2"/>
</dbReference>
<dbReference type="GO" id="GO:0000978">
    <property type="term" value="F:RNA polymerase II cis-regulatory region sequence-specific DNA binding"/>
    <property type="evidence" value="ECO:0007669"/>
    <property type="project" value="InterPro"/>
</dbReference>
<evidence type="ECO:0000256" key="8">
    <source>
        <dbReference type="SAM" id="MobiDB-lite"/>
    </source>
</evidence>
<dbReference type="Pfam" id="PF00096">
    <property type="entry name" value="zf-C2H2"/>
    <property type="match status" value="2"/>
</dbReference>
<feature type="compositionally biased region" description="Polar residues" evidence="8">
    <location>
        <begin position="148"/>
        <end position="169"/>
    </location>
</feature>
<dbReference type="GO" id="GO:0006351">
    <property type="term" value="P:DNA-templated transcription"/>
    <property type="evidence" value="ECO:0007669"/>
    <property type="project" value="InterPro"/>
</dbReference>
<dbReference type="GO" id="GO:0005634">
    <property type="term" value="C:nucleus"/>
    <property type="evidence" value="ECO:0007669"/>
    <property type="project" value="UniProtKB-SubCell"/>
</dbReference>
<dbReference type="CDD" id="cd12148">
    <property type="entry name" value="fungal_TF_MHR"/>
    <property type="match status" value="1"/>
</dbReference>
<dbReference type="SUPFAM" id="SSF57667">
    <property type="entry name" value="beta-beta-alpha zinc fingers"/>
    <property type="match status" value="1"/>
</dbReference>
<feature type="compositionally biased region" description="Basic and acidic residues" evidence="8">
    <location>
        <begin position="31"/>
        <end position="47"/>
    </location>
</feature>
<dbReference type="EMBL" id="KZ613951">
    <property type="protein sequence ID" value="PMD35922.1"/>
    <property type="molecule type" value="Genomic_DNA"/>
</dbReference>
<keyword evidence="11" id="KW-1185">Reference proteome</keyword>
<reference evidence="10 11" key="1">
    <citation type="submission" date="2016-04" db="EMBL/GenBank/DDBJ databases">
        <title>A degradative enzymes factory behind the ericoid mycorrhizal symbiosis.</title>
        <authorList>
            <consortium name="DOE Joint Genome Institute"/>
            <person name="Martino E."/>
            <person name="Morin E."/>
            <person name="Grelet G."/>
            <person name="Kuo A."/>
            <person name="Kohler A."/>
            <person name="Daghino S."/>
            <person name="Barry K."/>
            <person name="Choi C."/>
            <person name="Cichocki N."/>
            <person name="Clum A."/>
            <person name="Copeland A."/>
            <person name="Hainaut M."/>
            <person name="Haridas S."/>
            <person name="Labutti K."/>
            <person name="Lindquist E."/>
            <person name="Lipzen A."/>
            <person name="Khouja H.-R."/>
            <person name="Murat C."/>
            <person name="Ohm R."/>
            <person name="Olson A."/>
            <person name="Spatafora J."/>
            <person name="Veneault-Fourrey C."/>
            <person name="Henrissat B."/>
            <person name="Grigoriev I."/>
            <person name="Martin F."/>
            <person name="Perotto S."/>
        </authorList>
    </citation>
    <scope>NUCLEOTIDE SEQUENCE [LARGE SCALE GENOMIC DNA]</scope>
    <source>
        <strain evidence="10 11">F</strain>
    </source>
</reference>
<keyword evidence="6" id="KW-0539">Nucleus</keyword>